<evidence type="ECO:0000259" key="12">
    <source>
        <dbReference type="PROSITE" id="PS50893"/>
    </source>
</evidence>
<dbReference type="Gene3D" id="1.20.1560.10">
    <property type="entry name" value="ABC transporter type 1, transmembrane domain"/>
    <property type="match status" value="1"/>
</dbReference>
<keyword evidence="15" id="KW-1185">Reference proteome</keyword>
<dbReference type="InterPro" id="IPR039421">
    <property type="entry name" value="Type_1_exporter"/>
</dbReference>
<dbReference type="PANTHER" id="PTHR43394:SF11">
    <property type="entry name" value="ATP-BINDING CASSETTE TRANSPORTER"/>
    <property type="match status" value="1"/>
</dbReference>
<keyword evidence="4 11" id="KW-0812">Transmembrane</keyword>
<evidence type="ECO:0000256" key="7">
    <source>
        <dbReference type="ARBA" id="ARBA00022840"/>
    </source>
</evidence>
<dbReference type="SUPFAM" id="SSF52540">
    <property type="entry name" value="P-loop containing nucleoside triphosphate hydrolases"/>
    <property type="match status" value="2"/>
</dbReference>
<keyword evidence="5" id="KW-0677">Repeat</keyword>
<feature type="transmembrane region" description="Helical" evidence="11">
    <location>
        <begin position="928"/>
        <end position="949"/>
    </location>
</feature>
<dbReference type="CDD" id="cd03249">
    <property type="entry name" value="ABC_MTABC3_MDL1_MDL2"/>
    <property type="match status" value="2"/>
</dbReference>
<keyword evidence="6" id="KW-0547">Nucleotide-binding</keyword>
<feature type="transmembrane region" description="Helical" evidence="11">
    <location>
        <begin position="700"/>
        <end position="722"/>
    </location>
</feature>
<evidence type="ECO:0000256" key="5">
    <source>
        <dbReference type="ARBA" id="ARBA00022737"/>
    </source>
</evidence>
<evidence type="ECO:0000259" key="13">
    <source>
        <dbReference type="PROSITE" id="PS50929"/>
    </source>
</evidence>
<dbReference type="PROSITE" id="PS00211">
    <property type="entry name" value="ABC_TRANSPORTER_1"/>
    <property type="match status" value="2"/>
</dbReference>
<dbReference type="PANTHER" id="PTHR43394">
    <property type="entry name" value="ATP-DEPENDENT PERMEASE MDL1, MITOCHONDRIAL"/>
    <property type="match status" value="1"/>
</dbReference>
<feature type="transmembrane region" description="Helical" evidence="11">
    <location>
        <begin position="187"/>
        <end position="207"/>
    </location>
</feature>
<feature type="domain" description="ABC transporter" evidence="12">
    <location>
        <begin position="390"/>
        <end position="635"/>
    </location>
</feature>
<proteinExistence type="inferred from homology"/>
<name>A0A166WW18_METRR</name>
<feature type="transmembrane region" description="Helical" evidence="11">
    <location>
        <begin position="845"/>
        <end position="863"/>
    </location>
</feature>
<keyword evidence="8 11" id="KW-1133">Transmembrane helix</keyword>
<evidence type="ECO:0000256" key="4">
    <source>
        <dbReference type="ARBA" id="ARBA00022692"/>
    </source>
</evidence>
<evidence type="ECO:0000256" key="6">
    <source>
        <dbReference type="ARBA" id="ARBA00022741"/>
    </source>
</evidence>
<feature type="domain" description="ABC transporter" evidence="12">
    <location>
        <begin position="1033"/>
        <end position="1271"/>
    </location>
</feature>
<accession>A0A166WW18</accession>
<feature type="transmembrane region" description="Helical" evidence="11">
    <location>
        <begin position="290"/>
        <end position="309"/>
    </location>
</feature>
<comment type="subcellular location">
    <subcellularLocation>
        <location evidence="1">Membrane</location>
        <topology evidence="1">Multi-pass membrane protein</topology>
    </subcellularLocation>
</comment>
<dbReference type="SMART" id="SM00382">
    <property type="entry name" value="AAA"/>
    <property type="match status" value="2"/>
</dbReference>
<dbReference type="FunFam" id="3.40.50.300:FF:000251">
    <property type="entry name" value="ABC transporter B family member 19"/>
    <property type="match status" value="1"/>
</dbReference>
<evidence type="ECO:0000256" key="2">
    <source>
        <dbReference type="ARBA" id="ARBA00007577"/>
    </source>
</evidence>
<dbReference type="SUPFAM" id="SSF90123">
    <property type="entry name" value="ABC transporter transmembrane region"/>
    <property type="match status" value="2"/>
</dbReference>
<dbReference type="InterPro" id="IPR011527">
    <property type="entry name" value="ABC1_TM_dom"/>
</dbReference>
<evidence type="ECO:0000313" key="15">
    <source>
        <dbReference type="Proteomes" id="UP000243498"/>
    </source>
</evidence>
<feature type="region of interest" description="Disordered" evidence="10">
    <location>
        <begin position="1"/>
        <end position="40"/>
    </location>
</feature>
<dbReference type="InterPro" id="IPR017871">
    <property type="entry name" value="ABC_transporter-like_CS"/>
</dbReference>
<feature type="transmembrane region" description="Helical" evidence="11">
    <location>
        <begin position="742"/>
        <end position="764"/>
    </location>
</feature>
<dbReference type="InterPro" id="IPR027417">
    <property type="entry name" value="P-loop_NTPase"/>
</dbReference>
<keyword evidence="3" id="KW-0813">Transport</keyword>
<dbReference type="Pfam" id="PF00005">
    <property type="entry name" value="ABC_tran"/>
    <property type="match status" value="2"/>
</dbReference>
<feature type="transmembrane region" description="Helical" evidence="11">
    <location>
        <begin position="213"/>
        <end position="232"/>
    </location>
</feature>
<sequence>MGMTQKSATEGYSPSADSQESTTTAPGEGHETDMENIEKTDRRSSFKSFLRVFTYNDRLGWCLNAIASLGMIGSGVALPLMDIVFGQFINTFNDFATGKLSPNGYMDEISRYTLYFVYLFIGKFLLTYLWTVLINITAIRTTKELRVDFVRQTLRQEISFFDSPSASVSGQITTNGNLVNNGISEKLGLIVQALSMFVSAFVVAFAVQWKLTLITLAIVPLNAIVTLACIYVDALYEYKMFDIYAESGSLAEEAFATIRTAHAFWAFPRLTLRFNHILERARQIGNKKSLVYAILFPVEFFSVIAGYALAFWQGMRMYASGEIQDPGTVVTVIFAVLVAAQALTQIAPQTVALSKAMAAAQDLFSIIDRQSSIDSLSEGGETVDSFKGDIQLRNVHFSYPSRPGVPILHGLDLHIPSDKTTALVGASGSGKSTIFGLLERWYPYSEGTITLDGYKLEDLNLRWLRTIIRLVQQEPTLFSGTIYQNIVDGLTGTDKEDLPDGERRSLVIEACKAAYAHDFIEDLPNGYDTWIGERGASLSGGQKQRIVIARSIISNPKVLLLDEATSALDPNAEKIVQAALNNVAKGRTMVVIAHRLSTIREADNIIVMSKGETVESGTHTELIEYGGVYSRLVRAQDLGKKSDTIGNDSDDDKDGPVIDLDKELTQVSATGTVHDETNDRGKEYGLLNGLLMILKEQESLWWPSFIVLVSCVAGGGTYPALAVLFSKTMDAFKTIDVEKANFFALMFFIVALGNLVLYAVAGWLSNIVAQTIMKFYRGDIFNNTLRQDMAFFDKPENGTGALVSRLASEATSLQELLSINISLLAICLVNLMASCILAIVSGWKLGLVLTFGALPFVVGSGYIRIRLEFKFEEDTVVRFAKSSAVASEAVMGIRTISSLALERAVIKRYSEQLQGIARRSIGSLGYKMLFYALSQSVSLLAMGLGFWYGGKLVSTGEYTSGQFYVVFIAIIFSGEAAAMLFQYSTSITKAGTAINYIFRLRRNRVLFDGTDGDDGQPDGTVFKQPVAEKGTEMSFDKVQFSYPLRPKQKVLRGVDVTIRSSKMVAFVGASGCGKSTMIALLQRFYDPTSGELRANGEDVKSLDRRGYRRDIALVQQEPVLYQGSIRDNISLGIEKGDASEEQIIEACRNANVWDFVCSLPDGLDTACGAQGLSLSGGQRQRIAIARALIRKPRLLLLDEATSALDTESEKVVKEALDRAAEGRTTVAVAHRLSTVRDADVIAVFAKGNIVEMGTHDELVGKKGMYYEMVLGQSLDREA</sequence>
<dbReference type="STRING" id="1081105.A0A166WW18"/>
<dbReference type="GO" id="GO:0005743">
    <property type="term" value="C:mitochondrial inner membrane"/>
    <property type="evidence" value="ECO:0007669"/>
    <property type="project" value="TreeGrafter"/>
</dbReference>
<protein>
    <submittedName>
        <fullName evidence="14">Multidrug resistance protein 1</fullName>
    </submittedName>
</protein>
<dbReference type="AlphaFoldDB" id="A0A166WW18"/>
<dbReference type="GO" id="GO:0016887">
    <property type="term" value="F:ATP hydrolysis activity"/>
    <property type="evidence" value="ECO:0007669"/>
    <property type="project" value="InterPro"/>
</dbReference>
<feature type="domain" description="ABC transmembrane type-1" evidence="13">
    <location>
        <begin position="705"/>
        <end position="989"/>
    </location>
</feature>
<dbReference type="GO" id="GO:0005524">
    <property type="term" value="F:ATP binding"/>
    <property type="evidence" value="ECO:0007669"/>
    <property type="project" value="UniProtKB-KW"/>
</dbReference>
<dbReference type="PROSITE" id="PS50893">
    <property type="entry name" value="ABC_TRANSPORTER_2"/>
    <property type="match status" value="2"/>
</dbReference>
<evidence type="ECO:0000313" key="14">
    <source>
        <dbReference type="EMBL" id="OAA35161.1"/>
    </source>
</evidence>
<dbReference type="InterPro" id="IPR003439">
    <property type="entry name" value="ABC_transporter-like_ATP-bd"/>
</dbReference>
<evidence type="ECO:0000256" key="1">
    <source>
        <dbReference type="ARBA" id="ARBA00004141"/>
    </source>
</evidence>
<dbReference type="CDD" id="cd18577">
    <property type="entry name" value="ABC_6TM_Pgp_ABCB1_D1_like"/>
    <property type="match status" value="1"/>
</dbReference>
<dbReference type="GO" id="GO:0090374">
    <property type="term" value="P:oligopeptide export from mitochondrion"/>
    <property type="evidence" value="ECO:0007669"/>
    <property type="project" value="TreeGrafter"/>
</dbReference>
<dbReference type="FunFam" id="3.40.50.300:FF:000913">
    <property type="entry name" value="ABC multidrug transporter SitT"/>
    <property type="match status" value="1"/>
</dbReference>
<reference evidence="14 15" key="1">
    <citation type="journal article" date="2016" name="Genome Biol. Evol.">
        <title>Divergent and convergent evolution of fungal pathogenicity.</title>
        <authorList>
            <person name="Shang Y."/>
            <person name="Xiao G."/>
            <person name="Zheng P."/>
            <person name="Cen K."/>
            <person name="Zhan S."/>
            <person name="Wang C."/>
        </authorList>
    </citation>
    <scope>NUCLEOTIDE SEQUENCE [LARGE SCALE GENOMIC DNA]</scope>
    <source>
        <strain evidence="14 15">RCEF 4871</strain>
    </source>
</reference>
<keyword evidence="7" id="KW-0067">ATP-binding</keyword>
<gene>
    <name evidence="14" type="ORF">NOR_08084</name>
</gene>
<evidence type="ECO:0000256" key="10">
    <source>
        <dbReference type="SAM" id="MobiDB-lite"/>
    </source>
</evidence>
<feature type="transmembrane region" description="Helical" evidence="11">
    <location>
        <begin position="61"/>
        <end position="81"/>
    </location>
</feature>
<comment type="caution">
    <text evidence="14">The sequence shown here is derived from an EMBL/GenBank/DDBJ whole genome shotgun (WGS) entry which is preliminary data.</text>
</comment>
<evidence type="ECO:0000256" key="3">
    <source>
        <dbReference type="ARBA" id="ARBA00022448"/>
    </source>
</evidence>
<organism evidence="14 15">
    <name type="scientific">Metarhizium rileyi (strain RCEF 4871)</name>
    <name type="common">Nomuraea rileyi</name>
    <dbReference type="NCBI Taxonomy" id="1649241"/>
    <lineage>
        <taxon>Eukaryota</taxon>
        <taxon>Fungi</taxon>
        <taxon>Dikarya</taxon>
        <taxon>Ascomycota</taxon>
        <taxon>Pezizomycotina</taxon>
        <taxon>Sordariomycetes</taxon>
        <taxon>Hypocreomycetidae</taxon>
        <taxon>Hypocreales</taxon>
        <taxon>Clavicipitaceae</taxon>
        <taxon>Metarhizium</taxon>
    </lineage>
</organism>
<dbReference type="Pfam" id="PF00664">
    <property type="entry name" value="ABC_membrane"/>
    <property type="match status" value="2"/>
</dbReference>
<dbReference type="CDD" id="cd18578">
    <property type="entry name" value="ABC_6TM_Pgp_ABCB1_D2_like"/>
    <property type="match status" value="1"/>
</dbReference>
<feature type="transmembrane region" description="Helical" evidence="11">
    <location>
        <begin position="816"/>
        <end position="839"/>
    </location>
</feature>
<dbReference type="Gene3D" id="3.40.50.300">
    <property type="entry name" value="P-loop containing nucleotide triphosphate hydrolases"/>
    <property type="match status" value="2"/>
</dbReference>
<keyword evidence="9 11" id="KW-0472">Membrane</keyword>
<feature type="compositionally biased region" description="Basic and acidic residues" evidence="10">
    <location>
        <begin position="28"/>
        <end position="40"/>
    </location>
</feature>
<feature type="compositionally biased region" description="Polar residues" evidence="10">
    <location>
        <begin position="1"/>
        <end position="25"/>
    </location>
</feature>
<dbReference type="GO" id="GO:0015421">
    <property type="term" value="F:ABC-type oligopeptide transporter activity"/>
    <property type="evidence" value="ECO:0007669"/>
    <property type="project" value="TreeGrafter"/>
</dbReference>
<dbReference type="OrthoDB" id="6500128at2759"/>
<evidence type="ECO:0000256" key="11">
    <source>
        <dbReference type="SAM" id="Phobius"/>
    </source>
</evidence>
<feature type="transmembrane region" description="Helical" evidence="11">
    <location>
        <begin position="115"/>
        <end position="136"/>
    </location>
</feature>
<feature type="transmembrane region" description="Helical" evidence="11">
    <location>
        <begin position="961"/>
        <end position="981"/>
    </location>
</feature>
<dbReference type="EMBL" id="AZHC01000044">
    <property type="protein sequence ID" value="OAA35161.1"/>
    <property type="molecule type" value="Genomic_DNA"/>
</dbReference>
<evidence type="ECO:0000256" key="9">
    <source>
        <dbReference type="ARBA" id="ARBA00023136"/>
    </source>
</evidence>
<evidence type="ECO:0000256" key="8">
    <source>
        <dbReference type="ARBA" id="ARBA00022989"/>
    </source>
</evidence>
<dbReference type="InterPro" id="IPR036640">
    <property type="entry name" value="ABC1_TM_sf"/>
</dbReference>
<dbReference type="PROSITE" id="PS50929">
    <property type="entry name" value="ABC_TM1F"/>
    <property type="match status" value="2"/>
</dbReference>
<dbReference type="Proteomes" id="UP000243498">
    <property type="component" value="Unassembled WGS sequence"/>
</dbReference>
<dbReference type="OMA" id="YEMCLGQ"/>
<dbReference type="InterPro" id="IPR003593">
    <property type="entry name" value="AAA+_ATPase"/>
</dbReference>
<comment type="similarity">
    <text evidence="2">Belongs to the ABC transporter superfamily. ABCB family. Multidrug resistance exporter (TC 3.A.1.201) subfamily.</text>
</comment>
<dbReference type="FunFam" id="1.20.1560.10:FF:000057">
    <property type="entry name" value="ABC multidrug transporter SitT"/>
    <property type="match status" value="1"/>
</dbReference>
<feature type="domain" description="ABC transmembrane type-1" evidence="13">
    <location>
        <begin position="65"/>
        <end position="355"/>
    </location>
</feature>